<feature type="transmembrane region" description="Helical" evidence="18">
    <location>
        <begin position="195"/>
        <end position="216"/>
    </location>
</feature>
<evidence type="ECO:0000256" key="5">
    <source>
        <dbReference type="ARBA" id="ARBA00022538"/>
    </source>
</evidence>
<keyword evidence="11" id="KW-0630">Potassium</keyword>
<feature type="domain" description="Sodium/calcium exchanger membrane region" evidence="19">
    <location>
        <begin position="96"/>
        <end position="238"/>
    </location>
</feature>
<comment type="similarity">
    <text evidence="2">Belongs to the Ca(2+):cation antiporter (CaCA) (TC 2.A.19) family. SLC24A subfamily.</text>
</comment>
<dbReference type="Gene3D" id="1.20.1420.30">
    <property type="entry name" value="NCX, central ion-binding region"/>
    <property type="match status" value="2"/>
</dbReference>
<keyword evidence="8" id="KW-0732">Signal</keyword>
<feature type="transmembrane region" description="Helical" evidence="18">
    <location>
        <begin position="478"/>
        <end position="497"/>
    </location>
</feature>
<dbReference type="AlphaFoldDB" id="A0A8J9ZLE4"/>
<dbReference type="OrthoDB" id="2127281at2759"/>
<dbReference type="EMBL" id="OV696687">
    <property type="protein sequence ID" value="CAH1255526.1"/>
    <property type="molecule type" value="Genomic_DNA"/>
</dbReference>
<evidence type="ECO:0000256" key="9">
    <source>
        <dbReference type="ARBA" id="ARBA00022837"/>
    </source>
</evidence>
<evidence type="ECO:0000256" key="7">
    <source>
        <dbReference type="ARBA" id="ARBA00022692"/>
    </source>
</evidence>
<feature type="transmembrane region" description="Helical" evidence="18">
    <location>
        <begin position="91"/>
        <end position="110"/>
    </location>
</feature>
<evidence type="ECO:0000256" key="14">
    <source>
        <dbReference type="ARBA" id="ARBA00023065"/>
    </source>
</evidence>
<protein>
    <submittedName>
        <fullName evidence="20">SLC24A5 protein</fullName>
    </submittedName>
</protein>
<evidence type="ECO:0000259" key="19">
    <source>
        <dbReference type="Pfam" id="PF01699"/>
    </source>
</evidence>
<dbReference type="EMBL" id="OV696687">
    <property type="protein sequence ID" value="CAH1255527.1"/>
    <property type="molecule type" value="Genomic_DNA"/>
</dbReference>
<feature type="transmembrane region" description="Helical" evidence="18">
    <location>
        <begin position="346"/>
        <end position="367"/>
    </location>
</feature>
<keyword evidence="15 18" id="KW-0472">Membrane</keyword>
<sequence length="509" mass="56803">MPDIVRRKRRSLHLGLRFALWIGFNLVVFGLSLLLRDSGGSQPLQTDERARSTRDVASPPKILNCTKVETRNAINSYPKDLFTAEQRRKGAVLLHVLAVMYLFLATAIVCEDYFMPAIYVCTARFQLDPSVVGAVIVGSFCSAPELATTIIGVFVSGNDVGVGAMVGTAVTNYVLIVGLCCILKPAGKTVIVQPWTVTRDTVWGAIGMVVFLVVVMDGKATWDESVIMCIVYMLYVFSLCFNRTLENMFRRVVPDPRPDDRPCCCIYTCCCRRHDDKQASDDTKSLVKADPFQDLPEEEEEEPPKSIWSVPERWDRRAWWCICLPIYLPLYLTIPDCRRERWHDWFALALLMCMLYIIGYCYVIIWMSTITGNTLGMSDDLMGLTTLGVGTSLPDIVNAVVATNDGEGDMAIATAIGAMSFCMLFCVGFPWFLRSATTQFRPVAVKTEGLEHCAVATTVLVAIVFVMLCFSRFHLRRAVGVVCGFLFLGFLAFAVYIDQVVLNQNCVKT</sequence>
<evidence type="ECO:0000256" key="8">
    <source>
        <dbReference type="ARBA" id="ARBA00022729"/>
    </source>
</evidence>
<evidence type="ECO:0000256" key="11">
    <source>
        <dbReference type="ARBA" id="ARBA00022958"/>
    </source>
</evidence>
<comment type="catalytic activity">
    <reaction evidence="17">
        <text>Ca(2+)(out) + K(+)(out) + 4 Na(+)(in) = Ca(2+)(in) + K(+)(in) + 4 Na(+)(out)</text>
        <dbReference type="Rhea" id="RHEA:69967"/>
        <dbReference type="ChEBI" id="CHEBI:29101"/>
        <dbReference type="ChEBI" id="CHEBI:29103"/>
        <dbReference type="ChEBI" id="CHEBI:29108"/>
    </reaction>
</comment>
<dbReference type="InterPro" id="IPR044880">
    <property type="entry name" value="NCX_ion-bd_dom_sf"/>
</dbReference>
<dbReference type="InterPro" id="IPR004481">
    <property type="entry name" value="K/Na/Ca-exchanger"/>
</dbReference>
<proteinExistence type="inferred from homology"/>
<dbReference type="GO" id="GO:0005886">
    <property type="term" value="C:plasma membrane"/>
    <property type="evidence" value="ECO:0007669"/>
    <property type="project" value="TreeGrafter"/>
</dbReference>
<keyword evidence="12 18" id="KW-1133">Transmembrane helix</keyword>
<evidence type="ECO:0000256" key="17">
    <source>
        <dbReference type="ARBA" id="ARBA00033627"/>
    </source>
</evidence>
<evidence type="ECO:0000256" key="6">
    <source>
        <dbReference type="ARBA" id="ARBA00022568"/>
    </source>
</evidence>
<keyword evidence="9" id="KW-0106">Calcium</keyword>
<dbReference type="NCBIfam" id="TIGR00367">
    <property type="entry name" value="calcium/sodium antiporter"/>
    <property type="match status" value="1"/>
</dbReference>
<evidence type="ECO:0000256" key="18">
    <source>
        <dbReference type="SAM" id="Phobius"/>
    </source>
</evidence>
<dbReference type="GO" id="GO:0008273">
    <property type="term" value="F:calcium, potassium:sodium antiporter activity"/>
    <property type="evidence" value="ECO:0007669"/>
    <property type="project" value="TreeGrafter"/>
</dbReference>
<dbReference type="Proteomes" id="UP000838412">
    <property type="component" value="Chromosome 2"/>
</dbReference>
<evidence type="ECO:0000256" key="16">
    <source>
        <dbReference type="ARBA" id="ARBA00023201"/>
    </source>
</evidence>
<dbReference type="Pfam" id="PF01699">
    <property type="entry name" value="Na_Ca_ex"/>
    <property type="match status" value="2"/>
</dbReference>
<feature type="transmembrane region" description="Helical" evidence="18">
    <location>
        <begin position="12"/>
        <end position="35"/>
    </location>
</feature>
<evidence type="ECO:0000256" key="2">
    <source>
        <dbReference type="ARBA" id="ARBA00005364"/>
    </source>
</evidence>
<evidence type="ECO:0000256" key="12">
    <source>
        <dbReference type="ARBA" id="ARBA00022989"/>
    </source>
</evidence>
<feature type="transmembrane region" description="Helical" evidence="18">
    <location>
        <begin position="453"/>
        <end position="471"/>
    </location>
</feature>
<dbReference type="PANTHER" id="PTHR10846">
    <property type="entry name" value="SODIUM/POTASSIUM/CALCIUM EXCHANGER"/>
    <property type="match status" value="1"/>
</dbReference>
<accession>A0A8J9ZLE4</accession>
<keyword evidence="3" id="KW-0813">Transport</keyword>
<keyword evidence="13" id="KW-0915">Sodium</keyword>
<dbReference type="GO" id="GO:0005262">
    <property type="term" value="F:calcium channel activity"/>
    <property type="evidence" value="ECO:0007669"/>
    <property type="project" value="TreeGrafter"/>
</dbReference>
<evidence type="ECO:0000256" key="10">
    <source>
        <dbReference type="ARBA" id="ARBA00022847"/>
    </source>
</evidence>
<feature type="transmembrane region" description="Helical" evidence="18">
    <location>
        <begin position="161"/>
        <end position="183"/>
    </location>
</feature>
<name>A0A8J9ZLE4_BRALA</name>
<evidence type="ECO:0000256" key="1">
    <source>
        <dbReference type="ARBA" id="ARBA00004141"/>
    </source>
</evidence>
<dbReference type="GO" id="GO:0015293">
    <property type="term" value="F:symporter activity"/>
    <property type="evidence" value="ECO:0007669"/>
    <property type="project" value="UniProtKB-KW"/>
</dbReference>
<dbReference type="InterPro" id="IPR004837">
    <property type="entry name" value="NaCa_Exmemb"/>
</dbReference>
<keyword evidence="7 18" id="KW-0812">Transmembrane</keyword>
<evidence type="ECO:0000313" key="21">
    <source>
        <dbReference type="Proteomes" id="UP000838412"/>
    </source>
</evidence>
<keyword evidence="16" id="KW-0739">Sodium transport</keyword>
<feature type="transmembrane region" description="Helical" evidence="18">
    <location>
        <begin position="411"/>
        <end position="433"/>
    </location>
</feature>
<keyword evidence="4" id="KW-0050">Antiport</keyword>
<evidence type="ECO:0000256" key="15">
    <source>
        <dbReference type="ARBA" id="ARBA00023136"/>
    </source>
</evidence>
<evidence type="ECO:0000256" key="3">
    <source>
        <dbReference type="ARBA" id="ARBA00022448"/>
    </source>
</evidence>
<gene>
    <name evidence="20" type="primary">SLC24A5</name>
    <name evidence="20" type="ORF">BLAG_LOCUS14533</name>
</gene>
<reference evidence="20" key="1">
    <citation type="submission" date="2022-01" db="EMBL/GenBank/DDBJ databases">
        <authorList>
            <person name="Braso-Vives M."/>
        </authorList>
    </citation>
    <scope>NUCLEOTIDE SEQUENCE</scope>
</reference>
<keyword evidence="6" id="KW-0109">Calcium transport</keyword>
<dbReference type="PANTHER" id="PTHR10846:SF61">
    <property type="entry name" value="SODIUM_POTASSIUM_CALCIUM EXCHANGER 5"/>
    <property type="match status" value="1"/>
</dbReference>
<comment type="subcellular location">
    <subcellularLocation>
        <location evidence="1">Membrane</location>
        <topology evidence="1">Multi-pass membrane protein</topology>
    </subcellularLocation>
</comment>
<keyword evidence="14" id="KW-0406">Ion transport</keyword>
<feature type="transmembrane region" description="Helical" evidence="18">
    <location>
        <begin position="131"/>
        <end position="155"/>
    </location>
</feature>
<evidence type="ECO:0000256" key="13">
    <source>
        <dbReference type="ARBA" id="ARBA00023053"/>
    </source>
</evidence>
<keyword evidence="5" id="KW-0633">Potassium transport</keyword>
<dbReference type="GO" id="GO:0006874">
    <property type="term" value="P:intracellular calcium ion homeostasis"/>
    <property type="evidence" value="ECO:0007669"/>
    <property type="project" value="TreeGrafter"/>
</dbReference>
<dbReference type="EMBL" id="OV696687">
    <property type="protein sequence ID" value="CAH1255524.1"/>
    <property type="molecule type" value="Genomic_DNA"/>
</dbReference>
<feature type="domain" description="Sodium/calcium exchanger membrane region" evidence="19">
    <location>
        <begin position="347"/>
        <end position="495"/>
    </location>
</feature>
<dbReference type="FunFam" id="1.20.1420.30:FF:000009">
    <property type="entry name" value="sodium/potassium/calcium exchanger 5 isoform X2"/>
    <property type="match status" value="1"/>
</dbReference>
<organism evidence="20 21">
    <name type="scientific">Branchiostoma lanceolatum</name>
    <name type="common">Common lancelet</name>
    <name type="synonym">Amphioxus lanceolatum</name>
    <dbReference type="NCBI Taxonomy" id="7740"/>
    <lineage>
        <taxon>Eukaryota</taxon>
        <taxon>Metazoa</taxon>
        <taxon>Chordata</taxon>
        <taxon>Cephalochordata</taxon>
        <taxon>Leptocardii</taxon>
        <taxon>Amphioxiformes</taxon>
        <taxon>Branchiostomatidae</taxon>
        <taxon>Branchiostoma</taxon>
    </lineage>
</organism>
<feature type="transmembrane region" description="Helical" evidence="18">
    <location>
        <begin position="222"/>
        <end position="241"/>
    </location>
</feature>
<evidence type="ECO:0000313" key="20">
    <source>
        <dbReference type="EMBL" id="CAH1255524.1"/>
    </source>
</evidence>
<keyword evidence="10" id="KW-0769">Symport</keyword>
<keyword evidence="21" id="KW-1185">Reference proteome</keyword>
<evidence type="ECO:0000256" key="4">
    <source>
        <dbReference type="ARBA" id="ARBA00022449"/>
    </source>
</evidence>